<dbReference type="Proteomes" id="UP001159363">
    <property type="component" value="Chromosome 2"/>
</dbReference>
<evidence type="ECO:0000313" key="2">
    <source>
        <dbReference type="EMBL" id="KAJ8893500.1"/>
    </source>
</evidence>
<keyword evidence="3" id="KW-1185">Reference proteome</keyword>
<reference evidence="2 3" key="1">
    <citation type="submission" date="2023-02" db="EMBL/GenBank/DDBJ databases">
        <title>LHISI_Scaffold_Assembly.</title>
        <authorList>
            <person name="Stuart O.P."/>
            <person name="Cleave R."/>
            <person name="Magrath M.J.L."/>
            <person name="Mikheyev A.S."/>
        </authorList>
    </citation>
    <scope>NUCLEOTIDE SEQUENCE [LARGE SCALE GENOMIC DNA]</scope>
    <source>
        <strain evidence="2">Daus_M_001</strain>
        <tissue evidence="2">Leg muscle</tissue>
    </source>
</reference>
<sequence>MLSTPVQCSDRILSVDETTLVGNIFMTISGVSSERCPKALTLQQSTLAGTSPASVGAACTVGGGHMSAARAAHTAGCLFTARRSSITRGIKRPFPAARADLTAIFARRRGPLKRSAGVHPRSLRGSPSRTGLQLSNSVTARQLMHRPINIRFSVFRNSSKDAPPDVCETADRMTSSTRACLHPPWIRIQTSVGHCILATTPVRLSDSTLLTYRRCGREILRTGILIWSPHNAVNVLLCHQLNLRGWPARLPTKRSGFDPRPGHSGFSHVGIVPDDDSQFFLGNLPFHPPLHSSGAPFSPQSPLSAIIRFPLPGGLKKCVVEFRLVINIEIAPVRTGSDASNMHSHSRSLHCTTAPLPIDSSTPRIEQLALISASLNFSGDGQLMDATDYCKSSLSRFHIYADHAGQTTPYRTDSCSYPWLVRETRKSMFGYFIFPPPLFGEESVHVNQESYKKVLLVSGFSRGFPVSPPLHSGAAAYSPRFTLIGSQDLDKRSFIRGPPAEAERQASHVPEGEAALLCRQSFDALPPPPLFSYTPSRGSKEKARRGVGRGRQNKIVAAGGNQKLARPPREGLGVAPLCCKRRLETRTTRKLRRLPNNLPPPTPSSGPAHFLCSPFVDDRPIMNAVKYRVVSGVVWTNRTMPNTALSYAENTRPKHKDIRDMHEPAGVGGGGAERERERAAQAHNIEILRADDGGMRWIWGSSGEQRRRKREIPEKTHRPVASAVRLWNSSTDFYRKGIKFYCPAVGLPDFWQKEEMSPCHHLFRLVGILGRLVRPDECLCREIADGARRAYMISRGGSGCEPGALNTGRVYGLLLDKQGWSRRGDGLSGLRRGAPALTPTKKNTKCSGSFTNPNSTQLVLIQFSRAPKLAAEVLTKYFCPDLC</sequence>
<organism evidence="2 3">
    <name type="scientific">Dryococelus australis</name>
    <dbReference type="NCBI Taxonomy" id="614101"/>
    <lineage>
        <taxon>Eukaryota</taxon>
        <taxon>Metazoa</taxon>
        <taxon>Ecdysozoa</taxon>
        <taxon>Arthropoda</taxon>
        <taxon>Hexapoda</taxon>
        <taxon>Insecta</taxon>
        <taxon>Pterygota</taxon>
        <taxon>Neoptera</taxon>
        <taxon>Polyneoptera</taxon>
        <taxon>Phasmatodea</taxon>
        <taxon>Verophasmatodea</taxon>
        <taxon>Anareolatae</taxon>
        <taxon>Phasmatidae</taxon>
        <taxon>Eurycanthinae</taxon>
        <taxon>Dryococelus</taxon>
    </lineage>
</organism>
<gene>
    <name evidence="2" type="ORF">PR048_006098</name>
</gene>
<comment type="caution">
    <text evidence="2">The sequence shown here is derived from an EMBL/GenBank/DDBJ whole genome shotgun (WGS) entry which is preliminary data.</text>
</comment>
<protein>
    <submittedName>
        <fullName evidence="2">Uncharacterized protein</fullName>
    </submittedName>
</protein>
<proteinExistence type="predicted"/>
<name>A0ABQ9IB78_9NEOP</name>
<evidence type="ECO:0000313" key="3">
    <source>
        <dbReference type="Proteomes" id="UP001159363"/>
    </source>
</evidence>
<feature type="region of interest" description="Disordered" evidence="1">
    <location>
        <begin position="530"/>
        <end position="550"/>
    </location>
</feature>
<dbReference type="EMBL" id="JARBHB010000002">
    <property type="protein sequence ID" value="KAJ8893500.1"/>
    <property type="molecule type" value="Genomic_DNA"/>
</dbReference>
<evidence type="ECO:0000256" key="1">
    <source>
        <dbReference type="SAM" id="MobiDB-lite"/>
    </source>
</evidence>
<accession>A0ABQ9IB78</accession>